<reference evidence="1" key="1">
    <citation type="journal article" date="2019" name="bioRxiv">
        <title>The Genome of the Zebra Mussel, Dreissena polymorpha: A Resource for Invasive Species Research.</title>
        <authorList>
            <person name="McCartney M.A."/>
            <person name="Auch B."/>
            <person name="Kono T."/>
            <person name="Mallez S."/>
            <person name="Zhang Y."/>
            <person name="Obille A."/>
            <person name="Becker A."/>
            <person name="Abrahante J.E."/>
            <person name="Garbe J."/>
            <person name="Badalamenti J.P."/>
            <person name="Herman A."/>
            <person name="Mangelson H."/>
            <person name="Liachko I."/>
            <person name="Sullivan S."/>
            <person name="Sone E.D."/>
            <person name="Koren S."/>
            <person name="Silverstein K.A.T."/>
            <person name="Beckman K.B."/>
            <person name="Gohl D.M."/>
        </authorList>
    </citation>
    <scope>NUCLEOTIDE SEQUENCE</scope>
    <source>
        <strain evidence="1">Duluth1</strain>
        <tissue evidence="1">Whole animal</tissue>
    </source>
</reference>
<sequence>MNRRASDGGANIHSYLRQMTAGNSQTGSVETLPVRGIAVMSFLNSMYKILNLALP</sequence>
<evidence type="ECO:0000313" key="2">
    <source>
        <dbReference type="Proteomes" id="UP000828390"/>
    </source>
</evidence>
<accession>A0A9D4BLV3</accession>
<protein>
    <submittedName>
        <fullName evidence="1">Uncharacterized protein</fullName>
    </submittedName>
</protein>
<dbReference type="EMBL" id="JAIWYP010000015">
    <property type="protein sequence ID" value="KAH3700849.1"/>
    <property type="molecule type" value="Genomic_DNA"/>
</dbReference>
<keyword evidence="2" id="KW-1185">Reference proteome</keyword>
<organism evidence="1 2">
    <name type="scientific">Dreissena polymorpha</name>
    <name type="common">Zebra mussel</name>
    <name type="synonym">Mytilus polymorpha</name>
    <dbReference type="NCBI Taxonomy" id="45954"/>
    <lineage>
        <taxon>Eukaryota</taxon>
        <taxon>Metazoa</taxon>
        <taxon>Spiralia</taxon>
        <taxon>Lophotrochozoa</taxon>
        <taxon>Mollusca</taxon>
        <taxon>Bivalvia</taxon>
        <taxon>Autobranchia</taxon>
        <taxon>Heteroconchia</taxon>
        <taxon>Euheterodonta</taxon>
        <taxon>Imparidentia</taxon>
        <taxon>Neoheterodontei</taxon>
        <taxon>Myida</taxon>
        <taxon>Dreissenoidea</taxon>
        <taxon>Dreissenidae</taxon>
        <taxon>Dreissena</taxon>
    </lineage>
</organism>
<dbReference type="AlphaFoldDB" id="A0A9D4BLV3"/>
<gene>
    <name evidence="1" type="ORF">DPMN_075830</name>
</gene>
<name>A0A9D4BLV3_DREPO</name>
<comment type="caution">
    <text evidence="1">The sequence shown here is derived from an EMBL/GenBank/DDBJ whole genome shotgun (WGS) entry which is preliminary data.</text>
</comment>
<reference evidence="1" key="2">
    <citation type="submission" date="2020-11" db="EMBL/GenBank/DDBJ databases">
        <authorList>
            <person name="McCartney M.A."/>
            <person name="Auch B."/>
            <person name="Kono T."/>
            <person name="Mallez S."/>
            <person name="Becker A."/>
            <person name="Gohl D.M."/>
            <person name="Silverstein K.A.T."/>
            <person name="Koren S."/>
            <person name="Bechman K.B."/>
            <person name="Herman A."/>
            <person name="Abrahante J.E."/>
            <person name="Garbe J."/>
        </authorList>
    </citation>
    <scope>NUCLEOTIDE SEQUENCE</scope>
    <source>
        <strain evidence="1">Duluth1</strain>
        <tissue evidence="1">Whole animal</tissue>
    </source>
</reference>
<dbReference type="Proteomes" id="UP000828390">
    <property type="component" value="Unassembled WGS sequence"/>
</dbReference>
<proteinExistence type="predicted"/>
<evidence type="ECO:0000313" key="1">
    <source>
        <dbReference type="EMBL" id="KAH3700849.1"/>
    </source>
</evidence>